<reference evidence="3 4" key="1">
    <citation type="submission" date="2019-03" db="EMBL/GenBank/DDBJ databases">
        <title>Arthrobacter sp. nov., an bacterium isolated from biocrust in Mu Us Desert.</title>
        <authorList>
            <person name="Lixiong L."/>
        </authorList>
    </citation>
    <scope>NUCLEOTIDE SEQUENCE [LARGE SCALE GENOMIC DNA]</scope>
    <source>
        <strain evidence="3 4">SLN-3</strain>
    </source>
</reference>
<dbReference type="InterPro" id="IPR013559">
    <property type="entry name" value="YheO"/>
</dbReference>
<dbReference type="EMBL" id="SMTK01000003">
    <property type="protein sequence ID" value="TDK25182.1"/>
    <property type="molecule type" value="Genomic_DNA"/>
</dbReference>
<dbReference type="Proteomes" id="UP000295411">
    <property type="component" value="Unassembled WGS sequence"/>
</dbReference>
<protein>
    <recommendedName>
        <fullName evidence="5">Transcriptional regulator</fullName>
    </recommendedName>
</protein>
<dbReference type="Pfam" id="PF08348">
    <property type="entry name" value="PAS_6"/>
    <property type="match status" value="1"/>
</dbReference>
<evidence type="ECO:0000313" key="4">
    <source>
        <dbReference type="Proteomes" id="UP000295411"/>
    </source>
</evidence>
<dbReference type="Pfam" id="PF13309">
    <property type="entry name" value="HTH_22"/>
    <property type="match status" value="1"/>
</dbReference>
<comment type="caution">
    <text evidence="3">The sequence shown here is derived from an EMBL/GenBank/DDBJ whole genome shotgun (WGS) entry which is preliminary data.</text>
</comment>
<sequence length="271" mass="29273">MVDWEDVLVRCAHRMESERMRTAMTTTGATQVDPGRVLRPEFGPFLAIMDFLGALLGPRSEIVLHDTSDLSRSVVALTNGHVSGRAVGAPATDLVLKVLRNHEGHGADYLANYLAESTAGRRFRSSTFFIRDAERSVIGMLCINIDDTALVAARDALAATTATVDITKDSEPAGTEELPDADLLAALPVRRVMERLSTSVDDLTLDSISRIVSAQNVSPLRMTAEEKIAVVGDLDRAGVFLLKGAVARAALVLEVSEPTVYRYLRAVRQGA</sequence>
<organism evidence="3 4">
    <name type="scientific">Arthrobacter crusticola</name>
    <dbReference type="NCBI Taxonomy" id="2547960"/>
    <lineage>
        <taxon>Bacteria</taxon>
        <taxon>Bacillati</taxon>
        <taxon>Actinomycetota</taxon>
        <taxon>Actinomycetes</taxon>
        <taxon>Micrococcales</taxon>
        <taxon>Micrococcaceae</taxon>
        <taxon>Arthrobacter</taxon>
    </lineage>
</organism>
<feature type="domain" description="YheO-like" evidence="1">
    <location>
        <begin position="46"/>
        <end position="154"/>
    </location>
</feature>
<evidence type="ECO:0000259" key="2">
    <source>
        <dbReference type="Pfam" id="PF13309"/>
    </source>
</evidence>
<evidence type="ECO:0000313" key="3">
    <source>
        <dbReference type="EMBL" id="TDK25182.1"/>
    </source>
</evidence>
<keyword evidence="4" id="KW-1185">Reference proteome</keyword>
<dbReference type="OrthoDB" id="9796595at2"/>
<evidence type="ECO:0000259" key="1">
    <source>
        <dbReference type="Pfam" id="PF08348"/>
    </source>
</evidence>
<dbReference type="InterPro" id="IPR039445">
    <property type="entry name" value="DauR-like_HTH"/>
</dbReference>
<dbReference type="PANTHER" id="PTHR35568:SF1">
    <property type="entry name" value="TRANSCRIPTIONAL REGULATOR DAUR"/>
    <property type="match status" value="1"/>
</dbReference>
<dbReference type="AlphaFoldDB" id="A0A4R5TVS3"/>
<dbReference type="InterPro" id="IPR039446">
    <property type="entry name" value="DauR-like"/>
</dbReference>
<accession>A0A4R5TVS3</accession>
<gene>
    <name evidence="3" type="ORF">E2F48_07790</name>
</gene>
<dbReference type="PANTHER" id="PTHR35568">
    <property type="entry name" value="TRANSCRIPTIONAL REGULATOR DAUR"/>
    <property type="match status" value="1"/>
</dbReference>
<proteinExistence type="predicted"/>
<evidence type="ECO:0008006" key="5">
    <source>
        <dbReference type="Google" id="ProtNLM"/>
    </source>
</evidence>
<name>A0A4R5TVS3_9MICC</name>
<feature type="domain" description="Transcriptional regulator DauR-like HTH" evidence="2">
    <location>
        <begin position="208"/>
        <end position="265"/>
    </location>
</feature>